<dbReference type="HOGENOM" id="CLU_132493_0_0_10"/>
<name>A0A0D5YVK3_9FLAO</name>
<dbReference type="EMBL" id="CP011071">
    <property type="protein sequence ID" value="AKA35936.1"/>
    <property type="molecule type" value="Genomic_DNA"/>
</dbReference>
<dbReference type="Proteomes" id="UP000032726">
    <property type="component" value="Chromosome"/>
</dbReference>
<proteinExistence type="predicted"/>
<dbReference type="STRING" id="516051.VC82_2347"/>
<protein>
    <recommendedName>
        <fullName evidence="3">Host attachment protein</fullName>
    </recommendedName>
</protein>
<dbReference type="SUPFAM" id="SSF53137">
    <property type="entry name" value="Translational machinery components"/>
    <property type="match status" value="1"/>
</dbReference>
<gene>
    <name evidence="1" type="ORF">VC82_2347</name>
</gene>
<dbReference type="AlphaFoldDB" id="A0A0D5YVK3"/>
<organism evidence="1 2">
    <name type="scientific">Flagellimonas lutaonensis</name>
    <dbReference type="NCBI Taxonomy" id="516051"/>
    <lineage>
        <taxon>Bacteria</taxon>
        <taxon>Pseudomonadati</taxon>
        <taxon>Bacteroidota</taxon>
        <taxon>Flavobacteriia</taxon>
        <taxon>Flavobacteriales</taxon>
        <taxon>Flavobacteriaceae</taxon>
        <taxon>Flagellimonas</taxon>
    </lineage>
</organism>
<evidence type="ECO:0008006" key="3">
    <source>
        <dbReference type="Google" id="ProtNLM"/>
    </source>
</evidence>
<sequence>MNDMKQVGIWIDKEKAYIVTLSKDSEAFETVNSEVEFFHPKGGSRSKTRWGPQEVVQDSKYLEREKHQMQRYFNNIVPYIEKAEEIAIFGPADTGQKFNKFLESKNQALAKKVKNVQKADSMTHNQIKALARDFFASK</sequence>
<keyword evidence="2" id="KW-1185">Reference proteome</keyword>
<evidence type="ECO:0000313" key="1">
    <source>
        <dbReference type="EMBL" id="AKA35936.1"/>
    </source>
</evidence>
<accession>A0A0D5YVK3</accession>
<evidence type="ECO:0000313" key="2">
    <source>
        <dbReference type="Proteomes" id="UP000032726"/>
    </source>
</evidence>
<reference evidence="1 2" key="1">
    <citation type="submission" date="2015-03" db="EMBL/GenBank/DDBJ databases">
        <title>Complete genome sequence of Muricauda lutaonensis CC-HSB-11T, isolated from a coastal hot spring.</title>
        <authorList>
            <person name="Kim K.M."/>
        </authorList>
    </citation>
    <scope>NUCLEOTIDE SEQUENCE [LARGE SCALE GENOMIC DNA]</scope>
    <source>
        <strain evidence="1 2">CC-HSB-11</strain>
    </source>
</reference>
<dbReference type="KEGG" id="mlt:VC82_2347"/>